<dbReference type="PANTHER" id="PTHR43757">
    <property type="entry name" value="AMINOMETHYLTRANSFERASE"/>
    <property type="match status" value="1"/>
</dbReference>
<dbReference type="SUPFAM" id="SSF103025">
    <property type="entry name" value="Folate-binding domain"/>
    <property type="match status" value="1"/>
</dbReference>
<accession>A0A382PA34</accession>
<organism evidence="3">
    <name type="scientific">marine metagenome</name>
    <dbReference type="NCBI Taxonomy" id="408172"/>
    <lineage>
        <taxon>unclassified sequences</taxon>
        <taxon>metagenomes</taxon>
        <taxon>ecological metagenomes</taxon>
    </lineage>
</organism>
<dbReference type="GO" id="GO:0005739">
    <property type="term" value="C:mitochondrion"/>
    <property type="evidence" value="ECO:0007669"/>
    <property type="project" value="TreeGrafter"/>
</dbReference>
<evidence type="ECO:0000259" key="1">
    <source>
        <dbReference type="Pfam" id="PF01571"/>
    </source>
</evidence>
<dbReference type="InterPro" id="IPR032503">
    <property type="entry name" value="FAO_M"/>
</dbReference>
<evidence type="ECO:0008006" key="4">
    <source>
        <dbReference type="Google" id="ProtNLM"/>
    </source>
</evidence>
<evidence type="ECO:0000259" key="2">
    <source>
        <dbReference type="Pfam" id="PF16350"/>
    </source>
</evidence>
<dbReference type="InterPro" id="IPR028896">
    <property type="entry name" value="GcvT/YgfZ/DmdA"/>
</dbReference>
<reference evidence="3" key="1">
    <citation type="submission" date="2018-05" db="EMBL/GenBank/DDBJ databases">
        <authorList>
            <person name="Lanie J.A."/>
            <person name="Ng W.-L."/>
            <person name="Kazmierczak K.M."/>
            <person name="Andrzejewski T.M."/>
            <person name="Davidsen T.M."/>
            <person name="Wayne K.J."/>
            <person name="Tettelin H."/>
            <person name="Glass J.I."/>
            <person name="Rusch D."/>
            <person name="Podicherti R."/>
            <person name="Tsui H.-C.T."/>
            <person name="Winkler M.E."/>
        </authorList>
    </citation>
    <scope>NUCLEOTIDE SEQUENCE</scope>
</reference>
<dbReference type="PANTHER" id="PTHR43757:SF2">
    <property type="entry name" value="AMINOMETHYLTRANSFERASE, MITOCHONDRIAL"/>
    <property type="match status" value="1"/>
</dbReference>
<feature type="non-terminal residue" evidence="3">
    <location>
        <position position="1"/>
    </location>
</feature>
<dbReference type="Gene3D" id="3.30.1360.120">
    <property type="entry name" value="Probable tRNA modification gtpase trme, domain 1"/>
    <property type="match status" value="1"/>
</dbReference>
<dbReference type="AlphaFoldDB" id="A0A382PA34"/>
<protein>
    <recommendedName>
        <fullName evidence="4">Aminomethyltransferase folate-binding domain-containing protein</fullName>
    </recommendedName>
</protein>
<dbReference type="Gene3D" id="3.50.50.60">
    <property type="entry name" value="FAD/NAD(P)-binding domain"/>
    <property type="match status" value="1"/>
</dbReference>
<feature type="non-terminal residue" evidence="3">
    <location>
        <position position="353"/>
    </location>
</feature>
<dbReference type="InterPro" id="IPR027266">
    <property type="entry name" value="TrmE/GcvT-like"/>
</dbReference>
<feature type="domain" description="GCVT N-terminal" evidence="1">
    <location>
        <begin position="60"/>
        <end position="352"/>
    </location>
</feature>
<feature type="domain" description="FAD dependent oxidoreductase central" evidence="2">
    <location>
        <begin position="3"/>
        <end position="56"/>
    </location>
</feature>
<dbReference type="Pfam" id="PF01571">
    <property type="entry name" value="GCV_T"/>
    <property type="match status" value="1"/>
</dbReference>
<dbReference type="EMBL" id="UINC01105561">
    <property type="protein sequence ID" value="SVC69588.1"/>
    <property type="molecule type" value="Genomic_DNA"/>
</dbReference>
<dbReference type="InterPro" id="IPR036188">
    <property type="entry name" value="FAD/NAD-bd_sf"/>
</dbReference>
<proteinExistence type="predicted"/>
<name>A0A382PA34_9ZZZZ</name>
<dbReference type="Gene3D" id="3.30.70.1400">
    <property type="entry name" value="Aminomethyltransferase beta-barrel domains"/>
    <property type="match status" value="1"/>
</dbReference>
<evidence type="ECO:0000313" key="3">
    <source>
        <dbReference type="EMBL" id="SVC69588.1"/>
    </source>
</evidence>
<dbReference type="InterPro" id="IPR006222">
    <property type="entry name" value="GCVT_N"/>
</dbReference>
<sequence>MVDGEPTVDMMGVDPRRFGPYATRGYLKEKNEEAYSNVFTTHYPDEERGGARPLKTAPCYDRMKALGAVFGSVYGWERPNWFMPSADYELTSEELNQSDPSKVLLNKNHSKPLDDGRIVEKNSFRRSNYFEHVGNECKHVNEKVGLLDMSAFAKCVVKGPGAEAWLEYIFANKMPKAIGRISLVHMLSLNGGVRAEFTVYKTAPQSYYLVSAGAFEAHDHDYLFKLAPKDGSVNIQRVTTQTGVLVVAGPKSRDVLEKLTDTDLSNESFKWLTGKKINVGYATAEALRVNFVGELGWELHHPIEMQNYIFDQVMEAGAEFDIKPFGIRAMDSMRLEKSYRLIPREMSIEYSAF</sequence>
<dbReference type="PIRSF" id="PIRSF006487">
    <property type="entry name" value="GcvT"/>
    <property type="match status" value="1"/>
</dbReference>
<dbReference type="Pfam" id="PF16350">
    <property type="entry name" value="FAO_M"/>
    <property type="match status" value="1"/>
</dbReference>
<gene>
    <name evidence="3" type="ORF">METZ01_LOCUS322442</name>
</gene>